<dbReference type="AlphaFoldDB" id="L8I7A2"/>
<feature type="non-terminal residue" evidence="1">
    <location>
        <position position="1"/>
    </location>
</feature>
<evidence type="ECO:0000313" key="1">
    <source>
        <dbReference type="EMBL" id="ELR52335.1"/>
    </source>
</evidence>
<dbReference type="GO" id="GO:0005102">
    <property type="term" value="F:signaling receptor binding"/>
    <property type="evidence" value="ECO:0007669"/>
    <property type="project" value="TreeGrafter"/>
</dbReference>
<sequence length="47" mass="5667">DGDRDDMEIFIAEMRKLRQLQLRNCLRILMGKLSNHPDHHEEFCLMP</sequence>
<dbReference type="InterPro" id="IPR007623">
    <property type="entry name" value="BEX"/>
</dbReference>
<dbReference type="PANTHER" id="PTHR19430:SF1">
    <property type="entry name" value="PROTEIN BEX3"/>
    <property type="match status" value="1"/>
</dbReference>
<dbReference type="EMBL" id="JH881775">
    <property type="protein sequence ID" value="ELR52335.1"/>
    <property type="molecule type" value="Genomic_DNA"/>
</dbReference>
<dbReference type="Proteomes" id="UP000011080">
    <property type="component" value="Unassembled WGS sequence"/>
</dbReference>
<proteinExistence type="predicted"/>
<organism evidence="1 2">
    <name type="scientific">Bos mutus</name>
    <name type="common">wild yak</name>
    <dbReference type="NCBI Taxonomy" id="72004"/>
    <lineage>
        <taxon>Eukaryota</taxon>
        <taxon>Metazoa</taxon>
        <taxon>Chordata</taxon>
        <taxon>Craniata</taxon>
        <taxon>Vertebrata</taxon>
        <taxon>Euteleostomi</taxon>
        <taxon>Mammalia</taxon>
        <taxon>Eutheria</taxon>
        <taxon>Laurasiatheria</taxon>
        <taxon>Artiodactyla</taxon>
        <taxon>Ruminantia</taxon>
        <taxon>Pecora</taxon>
        <taxon>Bovidae</taxon>
        <taxon>Bovinae</taxon>
        <taxon>Bos</taxon>
    </lineage>
</organism>
<dbReference type="GO" id="GO:0005829">
    <property type="term" value="C:cytosol"/>
    <property type="evidence" value="ECO:0007669"/>
    <property type="project" value="TreeGrafter"/>
</dbReference>
<dbReference type="PANTHER" id="PTHR19430">
    <property type="entry name" value="PROTEIN BEX1-RELATED"/>
    <property type="match status" value="1"/>
</dbReference>
<gene>
    <name evidence="1" type="ORF">M91_02917</name>
</gene>
<accession>L8I7A2</accession>
<name>L8I7A2_9CETA</name>
<protein>
    <recommendedName>
        <fullName evidence="3">Protein BEX3</fullName>
    </recommendedName>
</protein>
<evidence type="ECO:0000313" key="2">
    <source>
        <dbReference type="Proteomes" id="UP000011080"/>
    </source>
</evidence>
<dbReference type="GO" id="GO:0007165">
    <property type="term" value="P:signal transduction"/>
    <property type="evidence" value="ECO:0007669"/>
    <property type="project" value="TreeGrafter"/>
</dbReference>
<reference evidence="1 2" key="1">
    <citation type="journal article" date="2012" name="Nat. Genet.">
        <title>The yak genome and adaptation to life at high altitude.</title>
        <authorList>
            <person name="Qiu Q."/>
            <person name="Zhang G."/>
            <person name="Ma T."/>
            <person name="Qian W."/>
            <person name="Wang J."/>
            <person name="Ye Z."/>
            <person name="Cao C."/>
            <person name="Hu Q."/>
            <person name="Kim J."/>
            <person name="Larkin D.M."/>
            <person name="Auvil L."/>
            <person name="Capitanu B."/>
            <person name="Ma J."/>
            <person name="Lewin H.A."/>
            <person name="Qian X."/>
            <person name="Lang Y."/>
            <person name="Zhou R."/>
            <person name="Wang L."/>
            <person name="Wang K."/>
            <person name="Xia J."/>
            <person name="Liao S."/>
            <person name="Pan S."/>
            <person name="Lu X."/>
            <person name="Hou H."/>
            <person name="Wang Y."/>
            <person name="Zang X."/>
            <person name="Yin Y."/>
            <person name="Ma H."/>
            <person name="Zhang J."/>
            <person name="Wang Z."/>
            <person name="Zhang Y."/>
            <person name="Zhang D."/>
            <person name="Yonezawa T."/>
            <person name="Hasegawa M."/>
            <person name="Zhong Y."/>
            <person name="Liu W."/>
            <person name="Zhang Y."/>
            <person name="Huang Z."/>
            <person name="Zhang S."/>
            <person name="Long R."/>
            <person name="Yang H."/>
            <person name="Wang J."/>
            <person name="Lenstra J.A."/>
            <person name="Cooper D.N."/>
            <person name="Wu Y."/>
            <person name="Wang J."/>
            <person name="Shi P."/>
            <person name="Wang J."/>
            <person name="Liu J."/>
        </authorList>
    </citation>
    <scope>NUCLEOTIDE SEQUENCE [LARGE SCALE GENOMIC DNA]</scope>
    <source>
        <strain evidence="2">yakQH1</strain>
    </source>
</reference>
<evidence type="ECO:0008006" key="3">
    <source>
        <dbReference type="Google" id="ProtNLM"/>
    </source>
</evidence>